<feature type="non-terminal residue" evidence="1">
    <location>
        <position position="1"/>
    </location>
</feature>
<evidence type="ECO:0000313" key="2">
    <source>
        <dbReference type="Proteomes" id="UP000789901"/>
    </source>
</evidence>
<gene>
    <name evidence="1" type="ORF">GMARGA_LOCUS26951</name>
</gene>
<organism evidence="1 2">
    <name type="scientific">Gigaspora margarita</name>
    <dbReference type="NCBI Taxonomy" id="4874"/>
    <lineage>
        <taxon>Eukaryota</taxon>
        <taxon>Fungi</taxon>
        <taxon>Fungi incertae sedis</taxon>
        <taxon>Mucoromycota</taxon>
        <taxon>Glomeromycotina</taxon>
        <taxon>Glomeromycetes</taxon>
        <taxon>Diversisporales</taxon>
        <taxon>Gigasporaceae</taxon>
        <taxon>Gigaspora</taxon>
    </lineage>
</organism>
<dbReference type="EMBL" id="CAJVQB010032220">
    <property type="protein sequence ID" value="CAG8818018.1"/>
    <property type="molecule type" value="Genomic_DNA"/>
</dbReference>
<evidence type="ECO:0000313" key="1">
    <source>
        <dbReference type="EMBL" id="CAG8818018.1"/>
    </source>
</evidence>
<keyword evidence="2" id="KW-1185">Reference proteome</keyword>
<dbReference type="Proteomes" id="UP000789901">
    <property type="component" value="Unassembled WGS sequence"/>
</dbReference>
<proteinExistence type="predicted"/>
<protein>
    <submittedName>
        <fullName evidence="1">28463_t:CDS:1</fullName>
    </submittedName>
</protein>
<name>A0ABN7W689_GIGMA</name>
<reference evidence="1 2" key="1">
    <citation type="submission" date="2021-06" db="EMBL/GenBank/DDBJ databases">
        <authorList>
            <person name="Kallberg Y."/>
            <person name="Tangrot J."/>
            <person name="Rosling A."/>
        </authorList>
    </citation>
    <scope>NUCLEOTIDE SEQUENCE [LARGE SCALE GENOMIC DNA]</scope>
    <source>
        <strain evidence="1 2">120-4 pot B 10/14</strain>
    </source>
</reference>
<accession>A0ABN7W689</accession>
<sequence>KEELKYQFSNCEQTIALEHTITSKNINIYYTELEYYLDPMQTPIAKDIKDLE</sequence>
<comment type="caution">
    <text evidence="1">The sequence shown here is derived from an EMBL/GenBank/DDBJ whole genome shotgun (WGS) entry which is preliminary data.</text>
</comment>